<dbReference type="Pfam" id="PF00071">
    <property type="entry name" value="Ras"/>
    <property type="match status" value="1"/>
</dbReference>
<dbReference type="InterPro" id="IPR027417">
    <property type="entry name" value="P-loop_NTPase"/>
</dbReference>
<dbReference type="AlphaFoldDB" id="A0A0Q9YPH6"/>
<dbReference type="PROSITE" id="PS51419">
    <property type="entry name" value="RAB"/>
    <property type="match status" value="1"/>
</dbReference>
<keyword evidence="2" id="KW-0342">GTP-binding</keyword>
<gene>
    <name evidence="4" type="ORF">CC99x_002670</name>
    <name evidence="3" type="ORF">CC99x_01509</name>
</gene>
<keyword evidence="5" id="KW-1185">Reference proteome</keyword>
<evidence type="ECO:0000256" key="1">
    <source>
        <dbReference type="ARBA" id="ARBA00022741"/>
    </source>
</evidence>
<dbReference type="STRING" id="437022.CC99x_01509"/>
<dbReference type="Gene3D" id="3.40.50.300">
    <property type="entry name" value="P-loop containing nucleotide triphosphate hydrolases"/>
    <property type="match status" value="1"/>
</dbReference>
<dbReference type="EMBL" id="LKHV01000006">
    <property type="protein sequence ID" value="KRG18622.1"/>
    <property type="molecule type" value="Genomic_DNA"/>
</dbReference>
<dbReference type="Proteomes" id="UP000051494">
    <property type="component" value="Unassembled WGS sequence"/>
</dbReference>
<dbReference type="GO" id="GO:0005525">
    <property type="term" value="F:GTP binding"/>
    <property type="evidence" value="ECO:0007669"/>
    <property type="project" value="UniProtKB-KW"/>
</dbReference>
<organism evidence="3">
    <name type="scientific">Candidatus Berkiella cookevillensis</name>
    <dbReference type="NCBI Taxonomy" id="437022"/>
    <lineage>
        <taxon>Bacteria</taxon>
        <taxon>Pseudomonadati</taxon>
        <taxon>Pseudomonadota</taxon>
        <taxon>Gammaproteobacteria</taxon>
        <taxon>Candidatus Berkiellales</taxon>
        <taxon>Candidatus Berkiellaceae</taxon>
        <taxon>Candidatus Berkiella</taxon>
    </lineage>
</organism>
<reference evidence="4" key="3">
    <citation type="submission" date="2021-06" db="EMBL/GenBank/DDBJ databases">
        <title>Genomic Description and Analysis of Intracellular Bacteria, Candidatus Berkiella cookevillensis and Candidatus Berkiella aquae.</title>
        <authorList>
            <person name="Kidane D.T."/>
            <person name="Mehari Y.T."/>
            <person name="Rice F.C."/>
            <person name="Arivett B.A."/>
            <person name="Farone A.L."/>
            <person name="Berk S.G."/>
            <person name="Farone M.B."/>
        </authorList>
    </citation>
    <scope>NUCLEOTIDE SEQUENCE</scope>
    <source>
        <strain evidence="4">CC99</strain>
    </source>
</reference>
<evidence type="ECO:0000313" key="3">
    <source>
        <dbReference type="EMBL" id="KRG18622.1"/>
    </source>
</evidence>
<keyword evidence="1" id="KW-0547">Nucleotide-binding</keyword>
<evidence type="ECO:0000256" key="2">
    <source>
        <dbReference type="ARBA" id="ARBA00023134"/>
    </source>
</evidence>
<proteinExistence type="predicted"/>
<sequence length="350" mass="39728">MSASGPRAFFFNIYLAGDPKVGKKHLIQRMVEGQYSEILADDFAQGQMHVHKDIRLCFHFVPSEGISRVNALLYPKGMHAVLLVVDPCDKASVQNAEFWLNDTNRYIGDTAYKMLLIAKSDISEVEWQVKKSELGILASTLRLPAIEISAKNGEHIEFLISHMIDECKKYYGIAEMLPHFKLVNKKSKKTLAESSEEIMADRGICPEIIQILQTRYDKLALKFQDVNFDSLGTLDSLLSSKKESTKLSRFVALHMILTKARAINATGTNTLRMKISDVVSSIFIDLNENDKEAFRKSTSSISSGNFGRFKNSQFGKMMQKINQYYLEDLDPLGFEDFSRETISKKYYKLS</sequence>
<reference evidence="3" key="1">
    <citation type="submission" date="2015-09" db="EMBL/GenBank/DDBJ databases">
        <title>Draft Genome Sequences of Two Novel Amoeba-resistant Intranuclear Bacteria, Candidatus Berkiella cookevillensis and Candidatus Berkiella aquae.</title>
        <authorList>
            <person name="Mehari Y.T."/>
            <person name="Arivett B.A."/>
            <person name="Farone A.L."/>
            <person name="Gunderson J.H."/>
            <person name="Farone M.B."/>
        </authorList>
    </citation>
    <scope>NUCLEOTIDE SEQUENCE [LARGE SCALE GENOMIC DNA]</scope>
    <source>
        <strain evidence="3">CC99</strain>
    </source>
</reference>
<dbReference type="InterPro" id="IPR001806">
    <property type="entry name" value="Small_GTPase"/>
</dbReference>
<protein>
    <submittedName>
        <fullName evidence="3">Ras family protein</fullName>
    </submittedName>
</protein>
<name>A0A0Q9YPH6_9GAMM</name>
<dbReference type="GO" id="GO:0003924">
    <property type="term" value="F:GTPase activity"/>
    <property type="evidence" value="ECO:0007669"/>
    <property type="project" value="InterPro"/>
</dbReference>
<dbReference type="EMBL" id="LKHV02000001">
    <property type="protein sequence ID" value="MCS5707801.1"/>
    <property type="molecule type" value="Genomic_DNA"/>
</dbReference>
<evidence type="ECO:0000313" key="5">
    <source>
        <dbReference type="Proteomes" id="UP000051494"/>
    </source>
</evidence>
<comment type="caution">
    <text evidence="3">The sequence shown here is derived from an EMBL/GenBank/DDBJ whole genome shotgun (WGS) entry which is preliminary data.</text>
</comment>
<dbReference type="InterPro" id="IPR050227">
    <property type="entry name" value="Rab"/>
</dbReference>
<dbReference type="PANTHER" id="PTHR47977">
    <property type="entry name" value="RAS-RELATED PROTEIN RAB"/>
    <property type="match status" value="1"/>
</dbReference>
<dbReference type="RefSeq" id="WP_057624600.1">
    <property type="nucleotide sequence ID" value="NZ_LKHV02000001.1"/>
</dbReference>
<reference evidence="4" key="2">
    <citation type="journal article" date="2016" name="Genome Announc.">
        <title>Draft Genome Sequences of Two Novel Amoeba-Resistant Intranuclear Bacteria, 'Candidatus Berkiella cookevillensis' and 'Candidatus Berkiella aquae'.</title>
        <authorList>
            <person name="Mehari Y.T."/>
            <person name="Arivett B.A."/>
            <person name="Farone A.L."/>
            <person name="Gunderson J.H."/>
            <person name="Farone M.B."/>
        </authorList>
    </citation>
    <scope>NUCLEOTIDE SEQUENCE</scope>
    <source>
        <strain evidence="4">CC99</strain>
    </source>
</reference>
<evidence type="ECO:0000313" key="4">
    <source>
        <dbReference type="EMBL" id="MCS5707801.1"/>
    </source>
</evidence>
<dbReference type="SUPFAM" id="SSF52540">
    <property type="entry name" value="P-loop containing nucleoside triphosphate hydrolases"/>
    <property type="match status" value="1"/>
</dbReference>
<accession>A0A0Q9YPH6</accession>
<dbReference type="SMART" id="SM00175">
    <property type="entry name" value="RAB"/>
    <property type="match status" value="1"/>
</dbReference>